<dbReference type="Proteomes" id="UP000501648">
    <property type="component" value="Chromosome"/>
</dbReference>
<evidence type="ECO:0000256" key="1">
    <source>
        <dbReference type="SAM" id="MobiDB-lite"/>
    </source>
</evidence>
<organism evidence="2 3">
    <name type="scientific">Herbaspirillum rubrisubalbicans Os34</name>
    <dbReference type="NCBI Taxonomy" id="1235827"/>
    <lineage>
        <taxon>Bacteria</taxon>
        <taxon>Pseudomonadati</taxon>
        <taxon>Pseudomonadota</taxon>
        <taxon>Betaproteobacteria</taxon>
        <taxon>Burkholderiales</taxon>
        <taxon>Oxalobacteraceae</taxon>
        <taxon>Herbaspirillum</taxon>
    </lineage>
</organism>
<reference evidence="2 3" key="1">
    <citation type="journal article" date="2012" name="J. Bacteriol.">
        <title>Genome sequence of the pathogenic Herbaspirillum seropedicae strain Os34, isolated from rice roots.</title>
        <authorList>
            <person name="Ye W."/>
            <person name="Ye S."/>
            <person name="Liu J."/>
            <person name="Chang S."/>
            <person name="Chen M."/>
            <person name="Zhu B."/>
            <person name="Guo L."/>
            <person name="An Q."/>
        </authorList>
    </citation>
    <scope>NUCLEOTIDE SEQUENCE [LARGE SCALE GENOMIC DNA]</scope>
    <source>
        <strain evidence="2 3">Os34</strain>
    </source>
</reference>
<dbReference type="AlphaFoldDB" id="A0A6M3ZR62"/>
<evidence type="ECO:0000313" key="2">
    <source>
        <dbReference type="EMBL" id="QJQ01046.1"/>
    </source>
</evidence>
<feature type="compositionally biased region" description="Basic and acidic residues" evidence="1">
    <location>
        <begin position="30"/>
        <end position="48"/>
    </location>
</feature>
<proteinExistence type="predicted"/>
<evidence type="ECO:0000313" key="3">
    <source>
        <dbReference type="Proteomes" id="UP000501648"/>
    </source>
</evidence>
<accession>A0A6M3ZR62</accession>
<sequence length="62" mass="6478">MTSAISSLSSSFYNNVVAANPRQNVSAGRVDSDGDHDNSRPGEVEAPKSRSATLGTMIDTHA</sequence>
<dbReference type="EMBL" id="CP008956">
    <property type="protein sequence ID" value="QJQ01046.1"/>
    <property type="molecule type" value="Genomic_DNA"/>
</dbReference>
<gene>
    <name evidence="2" type="ORF">C798_12610</name>
</gene>
<feature type="region of interest" description="Disordered" evidence="1">
    <location>
        <begin position="20"/>
        <end position="62"/>
    </location>
</feature>
<dbReference type="RefSeq" id="WP_017453419.1">
    <property type="nucleotide sequence ID" value="NZ_CP008956.1"/>
</dbReference>
<protein>
    <submittedName>
        <fullName evidence="2">Uncharacterized protein</fullName>
    </submittedName>
</protein>
<name>A0A6M3ZR62_9BURK</name>